<evidence type="ECO:0000313" key="1">
    <source>
        <dbReference type="EMBL" id="JAU76710.1"/>
    </source>
</evidence>
<dbReference type="AlphaFoldDB" id="A0A1J3I8Z4"/>
<sequence>MLLQARVYMGEIQIRSYFSFSSSLHGGLTVVESWRVSKHGGGEGDLKSLKAVLFEVMTGLELGLMMAAFPADYVYRPDSLLFDRLPYFSLRPILGGGV</sequence>
<dbReference type="EMBL" id="GEVL01000631">
    <property type="protein sequence ID" value="JAU76710.1"/>
    <property type="molecule type" value="Transcribed_RNA"/>
</dbReference>
<protein>
    <submittedName>
        <fullName evidence="1">Uncharacterized protein</fullName>
    </submittedName>
</protein>
<reference evidence="1" key="1">
    <citation type="submission" date="2016-07" db="EMBL/GenBank/DDBJ databases">
        <title>De novo transcriptome assembly of four accessions of the metal hyperaccumulator plant Noccaea caerulescens.</title>
        <authorList>
            <person name="Blande D."/>
            <person name="Halimaa P."/>
            <person name="Tervahauta A.I."/>
            <person name="Aarts M.G."/>
            <person name="Karenlampi S.O."/>
        </authorList>
    </citation>
    <scope>NUCLEOTIDE SEQUENCE</scope>
</reference>
<accession>A0A1J3I8Z4</accession>
<gene>
    <name evidence="1" type="ORF">LE_TR18363_c0_g1_i1_g.59240</name>
</gene>
<name>A0A1J3I8Z4_NOCCA</name>
<organism evidence="1">
    <name type="scientific">Noccaea caerulescens</name>
    <name type="common">Alpine penny-cress</name>
    <name type="synonym">Thlaspi caerulescens</name>
    <dbReference type="NCBI Taxonomy" id="107243"/>
    <lineage>
        <taxon>Eukaryota</taxon>
        <taxon>Viridiplantae</taxon>
        <taxon>Streptophyta</taxon>
        <taxon>Embryophyta</taxon>
        <taxon>Tracheophyta</taxon>
        <taxon>Spermatophyta</taxon>
        <taxon>Magnoliopsida</taxon>
        <taxon>eudicotyledons</taxon>
        <taxon>Gunneridae</taxon>
        <taxon>Pentapetalae</taxon>
        <taxon>rosids</taxon>
        <taxon>malvids</taxon>
        <taxon>Brassicales</taxon>
        <taxon>Brassicaceae</taxon>
        <taxon>Coluteocarpeae</taxon>
        <taxon>Noccaea</taxon>
    </lineage>
</organism>
<proteinExistence type="predicted"/>